<keyword evidence="3" id="KW-0732">Signal</keyword>
<evidence type="ECO:0000256" key="3">
    <source>
        <dbReference type="SAM" id="SignalP"/>
    </source>
</evidence>
<keyword evidence="5" id="KW-1185">Reference proteome</keyword>
<feature type="chain" id="PRO_5044850924" description="Immunoglobulin subtype domain-containing protein" evidence="3">
    <location>
        <begin position="19"/>
        <end position="290"/>
    </location>
</feature>
<dbReference type="Proteomes" id="UP001519460">
    <property type="component" value="Unassembled WGS sequence"/>
</dbReference>
<evidence type="ECO:0000256" key="1">
    <source>
        <dbReference type="SAM" id="MobiDB-lite"/>
    </source>
</evidence>
<feature type="compositionally biased region" description="Basic and acidic residues" evidence="1">
    <location>
        <begin position="272"/>
        <end position="290"/>
    </location>
</feature>
<evidence type="ECO:0000313" key="5">
    <source>
        <dbReference type="Proteomes" id="UP001519460"/>
    </source>
</evidence>
<keyword evidence="2" id="KW-1133">Transmembrane helix</keyword>
<proteinExistence type="predicted"/>
<dbReference type="AlphaFoldDB" id="A0ABD0J0V9"/>
<evidence type="ECO:0000313" key="4">
    <source>
        <dbReference type="EMBL" id="KAK7446957.1"/>
    </source>
</evidence>
<keyword evidence="2" id="KW-0472">Membrane</keyword>
<protein>
    <recommendedName>
        <fullName evidence="6">Immunoglobulin subtype domain-containing protein</fullName>
    </recommendedName>
</protein>
<sequence length="290" mass="31977">RWICVLGVLAIPACVVKSSTGGIGEWEEDRMSNSTTTTCTITPAESVEQRTTLTCQFYKNISQSVIAVDRYGREQVTVAQCFPDPAHQFYCHNKDGYTFKEASGNTFTIELLHREDNSGNYGCHLVSQENTMKKCSFPMKEQSDLSPVSNRSAEETQKHGGDVFHAAGMGVIAIVIIVIIVLLATGSVVAVILKRQQLRKHVLRLCICFSKGEGAKRNEDGEPNDDTMASTEEDKTMLSETDNDDTAQKCSESTQNHASSQKEVLLNIVNEQDQKLDPDPHGSLPRKDSS</sequence>
<organism evidence="4 5">
    <name type="scientific">Batillaria attramentaria</name>
    <dbReference type="NCBI Taxonomy" id="370345"/>
    <lineage>
        <taxon>Eukaryota</taxon>
        <taxon>Metazoa</taxon>
        <taxon>Spiralia</taxon>
        <taxon>Lophotrochozoa</taxon>
        <taxon>Mollusca</taxon>
        <taxon>Gastropoda</taxon>
        <taxon>Caenogastropoda</taxon>
        <taxon>Sorbeoconcha</taxon>
        <taxon>Cerithioidea</taxon>
        <taxon>Batillariidae</taxon>
        <taxon>Batillaria</taxon>
    </lineage>
</organism>
<feature type="compositionally biased region" description="Polar residues" evidence="1">
    <location>
        <begin position="248"/>
        <end position="262"/>
    </location>
</feature>
<gene>
    <name evidence="4" type="ORF">BaRGS_00040223</name>
</gene>
<feature type="transmembrane region" description="Helical" evidence="2">
    <location>
        <begin position="166"/>
        <end position="193"/>
    </location>
</feature>
<feature type="non-terminal residue" evidence="4">
    <location>
        <position position="1"/>
    </location>
</feature>
<feature type="signal peptide" evidence="3">
    <location>
        <begin position="1"/>
        <end position="18"/>
    </location>
</feature>
<name>A0ABD0J0V9_9CAEN</name>
<dbReference type="EMBL" id="JACVVK020000776">
    <property type="protein sequence ID" value="KAK7446957.1"/>
    <property type="molecule type" value="Genomic_DNA"/>
</dbReference>
<evidence type="ECO:0008006" key="6">
    <source>
        <dbReference type="Google" id="ProtNLM"/>
    </source>
</evidence>
<evidence type="ECO:0000256" key="2">
    <source>
        <dbReference type="SAM" id="Phobius"/>
    </source>
</evidence>
<comment type="caution">
    <text evidence="4">The sequence shown here is derived from an EMBL/GenBank/DDBJ whole genome shotgun (WGS) entry which is preliminary data.</text>
</comment>
<reference evidence="4 5" key="1">
    <citation type="journal article" date="2023" name="Sci. Data">
        <title>Genome assembly of the Korean intertidal mud-creeper Batillaria attramentaria.</title>
        <authorList>
            <person name="Patra A.K."/>
            <person name="Ho P.T."/>
            <person name="Jun S."/>
            <person name="Lee S.J."/>
            <person name="Kim Y."/>
            <person name="Won Y.J."/>
        </authorList>
    </citation>
    <scope>NUCLEOTIDE SEQUENCE [LARGE SCALE GENOMIC DNA]</scope>
    <source>
        <strain evidence="4">Wonlab-2016</strain>
    </source>
</reference>
<keyword evidence="2" id="KW-0812">Transmembrane</keyword>
<accession>A0ABD0J0V9</accession>
<feature type="region of interest" description="Disordered" evidence="1">
    <location>
        <begin position="216"/>
        <end position="290"/>
    </location>
</feature>